<proteinExistence type="predicted"/>
<dbReference type="PATRIC" id="fig|1365257.3.peg.4048"/>
<gene>
    <name evidence="2" type="ORF">N478_25645</name>
</gene>
<sequence length="160" mass="18190">MNEFARKRSKFDAVSKNIRLGIRSLFKTINRVTCPCCGYPTLAERGQYDICELCNWEDDGQDDEDSHTVFGGPNGGYSLDMARTNFVKYGSMYSPENDTRITGDSVERAALKVQLVEIFDNLLSENDANLSSIWKAVLKLEKALDRELTRSIKEYEKSLK</sequence>
<evidence type="ECO:0000313" key="3">
    <source>
        <dbReference type="Proteomes" id="UP000076661"/>
    </source>
</evidence>
<reference evidence="2 3" key="1">
    <citation type="submission" date="2013-07" db="EMBL/GenBank/DDBJ databases">
        <title>Comparative Genomic and Metabolomic Analysis of Twelve Strains of Pseudoalteromonas luteoviolacea.</title>
        <authorList>
            <person name="Vynne N.G."/>
            <person name="Mansson M."/>
            <person name="Gram L."/>
        </authorList>
    </citation>
    <scope>NUCLEOTIDE SEQUENCE [LARGE SCALE GENOMIC DNA]</scope>
    <source>
        <strain evidence="2 3">S4060-1</strain>
    </source>
</reference>
<dbReference type="Proteomes" id="UP000076661">
    <property type="component" value="Unassembled WGS sequence"/>
</dbReference>
<evidence type="ECO:0000259" key="1">
    <source>
        <dbReference type="Pfam" id="PF14206"/>
    </source>
</evidence>
<feature type="domain" description="Cysteine-rich CPCC" evidence="1">
    <location>
        <begin position="33"/>
        <end position="94"/>
    </location>
</feature>
<name>A0A167K6G4_9GAMM</name>
<organism evidence="2 3">
    <name type="scientific">Pseudoalteromonas luteoviolacea S4060-1</name>
    <dbReference type="NCBI Taxonomy" id="1365257"/>
    <lineage>
        <taxon>Bacteria</taxon>
        <taxon>Pseudomonadati</taxon>
        <taxon>Pseudomonadota</taxon>
        <taxon>Gammaproteobacteria</taxon>
        <taxon>Alteromonadales</taxon>
        <taxon>Pseudoalteromonadaceae</taxon>
        <taxon>Pseudoalteromonas</taxon>
    </lineage>
</organism>
<comment type="caution">
    <text evidence="2">The sequence shown here is derived from an EMBL/GenBank/DDBJ whole genome shotgun (WGS) entry which is preliminary data.</text>
</comment>
<evidence type="ECO:0000313" key="2">
    <source>
        <dbReference type="EMBL" id="KZN62199.1"/>
    </source>
</evidence>
<dbReference type="RefSeq" id="WP_063382353.1">
    <property type="nucleotide sequence ID" value="NZ_AUXX01000042.1"/>
</dbReference>
<dbReference type="AlphaFoldDB" id="A0A167K6G4"/>
<accession>A0A167K6G4</accession>
<protein>
    <recommendedName>
        <fullName evidence="1">Cysteine-rich CPCC domain-containing protein</fullName>
    </recommendedName>
</protein>
<dbReference type="EMBL" id="AUXX01000042">
    <property type="protein sequence ID" value="KZN62199.1"/>
    <property type="molecule type" value="Genomic_DNA"/>
</dbReference>
<dbReference type="InterPro" id="IPR025983">
    <property type="entry name" value="Cys_rich_CPCC"/>
</dbReference>
<dbReference type="Pfam" id="PF14206">
    <property type="entry name" value="Cys_rich_CPCC"/>
    <property type="match status" value="1"/>
</dbReference>